<dbReference type="GO" id="GO:0016020">
    <property type="term" value="C:membrane"/>
    <property type="evidence" value="ECO:0007669"/>
    <property type="project" value="UniProtKB-SubCell"/>
</dbReference>
<dbReference type="GO" id="GO:0016236">
    <property type="term" value="P:macroautophagy"/>
    <property type="evidence" value="ECO:0007669"/>
    <property type="project" value="TreeGrafter"/>
</dbReference>
<dbReference type="InterPro" id="IPR059112">
    <property type="entry name" value="CysZ/EI24"/>
</dbReference>
<dbReference type="PANTHER" id="PTHR21389:SF0">
    <property type="entry name" value="ETOPOSIDE-INDUCED PROTEIN 2.4 HOMOLOG"/>
    <property type="match status" value="1"/>
</dbReference>
<dbReference type="Pfam" id="PF07264">
    <property type="entry name" value="EI24"/>
    <property type="match status" value="1"/>
</dbReference>
<organism evidence="6 7">
    <name type="scientific">Coccomyxa viridis</name>
    <dbReference type="NCBI Taxonomy" id="1274662"/>
    <lineage>
        <taxon>Eukaryota</taxon>
        <taxon>Viridiplantae</taxon>
        <taxon>Chlorophyta</taxon>
        <taxon>core chlorophytes</taxon>
        <taxon>Trebouxiophyceae</taxon>
        <taxon>Trebouxiophyceae incertae sedis</taxon>
        <taxon>Coccomyxaceae</taxon>
        <taxon>Coccomyxa</taxon>
    </lineage>
</organism>
<evidence type="ECO:0000256" key="1">
    <source>
        <dbReference type="ARBA" id="ARBA00004141"/>
    </source>
</evidence>
<name>A0AAV1II11_9CHLO</name>
<proteinExistence type="predicted"/>
<gene>
    <name evidence="6" type="ORF">CVIRNUC_008788</name>
</gene>
<comment type="subcellular location">
    <subcellularLocation>
        <location evidence="1">Membrane</location>
        <topology evidence="1">Multi-pass membrane protein</topology>
    </subcellularLocation>
</comment>
<evidence type="ECO:0000256" key="3">
    <source>
        <dbReference type="ARBA" id="ARBA00022989"/>
    </source>
</evidence>
<evidence type="ECO:0000256" key="5">
    <source>
        <dbReference type="SAM" id="Phobius"/>
    </source>
</evidence>
<sequence>MSSEGRLRLALYNTRAAVILWFAGVRDALCVWRCIEFFVHDPRILRKTGECFGLNGLIFLGSILLWDYGLSPGMQWLLRAVGSTAGAEYILACLQAVYILLWLLPVYCISFALSCVWYQELAELAMRWLQSHAAAAGDAAGERAGAKEAAGGSPLMVQMAHEVYRVVLFGVFYLQVSLLGYLPYIGKGLYLILVSWLYALYSFDYRWGLSRKHLQQRVAFFQQHWAFFLGFGCVCTIATCSWPFFKQAAIMNMAYPLFILVACKSDPLKAYKEVAQHEKAAGRSLTHPPLPIFSAATWMTSFILQNFYCTLQVPGMLAQHRWKVAAVAAAAVLACVLHTLSVHL</sequence>
<keyword evidence="3 5" id="KW-1133">Transmembrane helix</keyword>
<accession>A0AAV1II11</accession>
<feature type="transmembrane region" description="Helical" evidence="5">
    <location>
        <begin position="163"/>
        <end position="182"/>
    </location>
</feature>
<dbReference type="AlphaFoldDB" id="A0AAV1II11"/>
<feature type="transmembrane region" description="Helical" evidence="5">
    <location>
        <begin position="292"/>
        <end position="310"/>
    </location>
</feature>
<keyword evidence="2 5" id="KW-0812">Transmembrane</keyword>
<evidence type="ECO:0000256" key="2">
    <source>
        <dbReference type="ARBA" id="ARBA00022692"/>
    </source>
</evidence>
<dbReference type="GO" id="GO:0005783">
    <property type="term" value="C:endoplasmic reticulum"/>
    <property type="evidence" value="ECO:0007669"/>
    <property type="project" value="TreeGrafter"/>
</dbReference>
<evidence type="ECO:0000313" key="7">
    <source>
        <dbReference type="Proteomes" id="UP001314263"/>
    </source>
</evidence>
<dbReference type="Proteomes" id="UP001314263">
    <property type="component" value="Unassembled WGS sequence"/>
</dbReference>
<keyword evidence="7" id="KW-1185">Reference proteome</keyword>
<feature type="transmembrane region" description="Helical" evidence="5">
    <location>
        <begin position="188"/>
        <end position="205"/>
    </location>
</feature>
<feature type="transmembrane region" description="Helical" evidence="5">
    <location>
        <begin position="225"/>
        <end position="245"/>
    </location>
</feature>
<comment type="caution">
    <text evidence="6">The sequence shown here is derived from an EMBL/GenBank/DDBJ whole genome shotgun (WGS) entry which is preliminary data.</text>
</comment>
<feature type="transmembrane region" description="Helical" evidence="5">
    <location>
        <begin position="51"/>
        <end position="69"/>
    </location>
</feature>
<evidence type="ECO:0000313" key="6">
    <source>
        <dbReference type="EMBL" id="CAK0785578.1"/>
    </source>
</evidence>
<reference evidence="6 7" key="1">
    <citation type="submission" date="2023-10" db="EMBL/GenBank/DDBJ databases">
        <authorList>
            <person name="Maclean D."/>
            <person name="Macfadyen A."/>
        </authorList>
    </citation>
    <scope>NUCLEOTIDE SEQUENCE [LARGE SCALE GENOMIC DNA]</scope>
</reference>
<protein>
    <submittedName>
        <fullName evidence="6">Uncharacterized protein</fullName>
    </submittedName>
</protein>
<feature type="transmembrane region" description="Helical" evidence="5">
    <location>
        <begin position="89"/>
        <end position="118"/>
    </location>
</feature>
<dbReference type="EMBL" id="CAUYUE010000012">
    <property type="protein sequence ID" value="CAK0785578.1"/>
    <property type="molecule type" value="Genomic_DNA"/>
</dbReference>
<dbReference type="PANTHER" id="PTHR21389">
    <property type="entry name" value="P53 INDUCED PROTEIN"/>
    <property type="match status" value="1"/>
</dbReference>
<feature type="transmembrane region" description="Helical" evidence="5">
    <location>
        <begin position="322"/>
        <end position="341"/>
    </location>
</feature>
<keyword evidence="4 5" id="KW-0472">Membrane</keyword>
<evidence type="ECO:0000256" key="4">
    <source>
        <dbReference type="ARBA" id="ARBA00023136"/>
    </source>
</evidence>